<dbReference type="Gene3D" id="3.30.420.10">
    <property type="entry name" value="Ribonuclease H-like superfamily/Ribonuclease H"/>
    <property type="match status" value="1"/>
</dbReference>
<evidence type="ECO:0000313" key="3">
    <source>
        <dbReference type="Proteomes" id="UP000053097"/>
    </source>
</evidence>
<gene>
    <name evidence="2" type="ORF">X777_16835</name>
</gene>
<dbReference type="EMBL" id="KK107111">
    <property type="protein sequence ID" value="EZA58876.1"/>
    <property type="molecule type" value="Genomic_DNA"/>
</dbReference>
<feature type="non-terminal residue" evidence="2">
    <location>
        <position position="1"/>
    </location>
</feature>
<dbReference type="GO" id="GO:0003676">
    <property type="term" value="F:nucleic acid binding"/>
    <property type="evidence" value="ECO:0007669"/>
    <property type="project" value="InterPro"/>
</dbReference>
<proteinExistence type="predicted"/>
<protein>
    <submittedName>
        <fullName evidence="2">Uncharacterized protein</fullName>
    </submittedName>
</protein>
<sequence>GYHHVRPPAHTVRVDPKYLVSRDRSGRITCGMWGSISAHGPGQLVQVSPHIDALEYVHILENVLFPSVRTIYPEEDMPILYQQTPRRTVSRQVYAQCPSHTAHRYTDSISASPSITSAVRMSMSIFSPHRHPCRQKKKKKNIQYPTILQLFIFLRPCRSVSSTNGRRAPSGTLTYVRSNAESPTLNVQRPTAKTRARGPRPAARGSPNQLMCRTIRQLSILSNFYSSNTMK</sequence>
<feature type="compositionally biased region" description="Polar residues" evidence="1">
    <location>
        <begin position="163"/>
        <end position="188"/>
    </location>
</feature>
<reference evidence="2 3" key="1">
    <citation type="journal article" date="2014" name="Curr. Biol.">
        <title>The genome of the clonal raider ant Cerapachys biroi.</title>
        <authorList>
            <person name="Oxley P.R."/>
            <person name="Ji L."/>
            <person name="Fetter-Pruneda I."/>
            <person name="McKenzie S.K."/>
            <person name="Li C."/>
            <person name="Hu H."/>
            <person name="Zhang G."/>
            <person name="Kronauer D.J."/>
        </authorList>
    </citation>
    <scope>NUCLEOTIDE SEQUENCE [LARGE SCALE GENOMIC DNA]</scope>
</reference>
<organism evidence="2 3">
    <name type="scientific">Ooceraea biroi</name>
    <name type="common">Clonal raider ant</name>
    <name type="synonym">Cerapachys biroi</name>
    <dbReference type="NCBI Taxonomy" id="2015173"/>
    <lineage>
        <taxon>Eukaryota</taxon>
        <taxon>Metazoa</taxon>
        <taxon>Ecdysozoa</taxon>
        <taxon>Arthropoda</taxon>
        <taxon>Hexapoda</taxon>
        <taxon>Insecta</taxon>
        <taxon>Pterygota</taxon>
        <taxon>Neoptera</taxon>
        <taxon>Endopterygota</taxon>
        <taxon>Hymenoptera</taxon>
        <taxon>Apocrita</taxon>
        <taxon>Aculeata</taxon>
        <taxon>Formicoidea</taxon>
        <taxon>Formicidae</taxon>
        <taxon>Dorylinae</taxon>
        <taxon>Ooceraea</taxon>
    </lineage>
</organism>
<evidence type="ECO:0000313" key="2">
    <source>
        <dbReference type="EMBL" id="EZA58876.1"/>
    </source>
</evidence>
<accession>A0A026WT74</accession>
<evidence type="ECO:0000256" key="1">
    <source>
        <dbReference type="SAM" id="MobiDB-lite"/>
    </source>
</evidence>
<dbReference type="AlphaFoldDB" id="A0A026WT74"/>
<dbReference type="OrthoDB" id="7547935at2759"/>
<keyword evidence="3" id="KW-1185">Reference proteome</keyword>
<dbReference type="Proteomes" id="UP000053097">
    <property type="component" value="Unassembled WGS sequence"/>
</dbReference>
<dbReference type="InterPro" id="IPR036397">
    <property type="entry name" value="RNaseH_sf"/>
</dbReference>
<feature type="region of interest" description="Disordered" evidence="1">
    <location>
        <begin position="163"/>
        <end position="208"/>
    </location>
</feature>
<name>A0A026WT74_OOCBI</name>